<accession>A0AAE0A2F3</accession>
<organism evidence="2 3">
    <name type="scientific">Dipteronia sinensis</name>
    <dbReference type="NCBI Taxonomy" id="43782"/>
    <lineage>
        <taxon>Eukaryota</taxon>
        <taxon>Viridiplantae</taxon>
        <taxon>Streptophyta</taxon>
        <taxon>Embryophyta</taxon>
        <taxon>Tracheophyta</taxon>
        <taxon>Spermatophyta</taxon>
        <taxon>Magnoliopsida</taxon>
        <taxon>eudicotyledons</taxon>
        <taxon>Gunneridae</taxon>
        <taxon>Pentapetalae</taxon>
        <taxon>rosids</taxon>
        <taxon>malvids</taxon>
        <taxon>Sapindales</taxon>
        <taxon>Sapindaceae</taxon>
        <taxon>Hippocastanoideae</taxon>
        <taxon>Acereae</taxon>
        <taxon>Dipteronia</taxon>
    </lineage>
</organism>
<evidence type="ECO:0000313" key="3">
    <source>
        <dbReference type="Proteomes" id="UP001281410"/>
    </source>
</evidence>
<dbReference type="PANTHER" id="PTHR45749:SF35">
    <property type="entry name" value="AC-LIKE TRANSPOSASE-RELATED"/>
    <property type="match status" value="1"/>
</dbReference>
<feature type="domain" description="HAT C-terminal dimerisation" evidence="1">
    <location>
        <begin position="276"/>
        <end position="351"/>
    </location>
</feature>
<dbReference type="GO" id="GO:0046983">
    <property type="term" value="F:protein dimerization activity"/>
    <property type="evidence" value="ECO:0007669"/>
    <property type="project" value="InterPro"/>
</dbReference>
<reference evidence="2" key="1">
    <citation type="journal article" date="2023" name="Plant J.">
        <title>Genome sequences and population genomics provide insights into the demographic history, inbreeding, and mutation load of two 'living fossil' tree species of Dipteronia.</title>
        <authorList>
            <person name="Feng Y."/>
            <person name="Comes H.P."/>
            <person name="Chen J."/>
            <person name="Zhu S."/>
            <person name="Lu R."/>
            <person name="Zhang X."/>
            <person name="Li P."/>
            <person name="Qiu J."/>
            <person name="Olsen K.M."/>
            <person name="Qiu Y."/>
        </authorList>
    </citation>
    <scope>NUCLEOTIDE SEQUENCE</scope>
    <source>
        <strain evidence="2">NBL</strain>
    </source>
</reference>
<dbReference type="InterPro" id="IPR008906">
    <property type="entry name" value="HATC_C_dom"/>
</dbReference>
<dbReference type="InterPro" id="IPR012337">
    <property type="entry name" value="RNaseH-like_sf"/>
</dbReference>
<dbReference type="Pfam" id="PF05699">
    <property type="entry name" value="Dimer_Tnp_hAT"/>
    <property type="match status" value="1"/>
</dbReference>
<evidence type="ECO:0000259" key="1">
    <source>
        <dbReference type="Pfam" id="PF05699"/>
    </source>
</evidence>
<dbReference type="Proteomes" id="UP001281410">
    <property type="component" value="Unassembled WGS sequence"/>
</dbReference>
<gene>
    <name evidence="2" type="ORF">Dsin_022141</name>
</gene>
<name>A0AAE0A2F3_9ROSI</name>
<dbReference type="AlphaFoldDB" id="A0AAE0A2F3"/>
<proteinExistence type="predicted"/>
<dbReference type="PANTHER" id="PTHR45749">
    <property type="match status" value="1"/>
</dbReference>
<comment type="caution">
    <text evidence="2">The sequence shown here is derived from an EMBL/GenBank/DDBJ whole genome shotgun (WGS) entry which is preliminary data.</text>
</comment>
<dbReference type="EMBL" id="JANJYJ010000007">
    <property type="protein sequence ID" value="KAK3198726.1"/>
    <property type="molecule type" value="Genomic_DNA"/>
</dbReference>
<evidence type="ECO:0000313" key="2">
    <source>
        <dbReference type="EMBL" id="KAK3198726.1"/>
    </source>
</evidence>
<dbReference type="SUPFAM" id="SSF53098">
    <property type="entry name" value="Ribonuclease H-like"/>
    <property type="match status" value="1"/>
</dbReference>
<keyword evidence="3" id="KW-1185">Reference proteome</keyword>
<sequence>MDMSCFQAKSFFGIVQRIYKLFSGSTKQWEVLKNHVKYSDRKGLTLKSWSDTRWESRISSFKAIRFQAPQIKKALIHLMENTDDAATVSDAQSLVKCLKFDLLVGMVIWYEILYKVNKVSKVLQKKDMNIDDAISLLNGLITYFEEYREKGFEEAMIEAEKIAIEMEIKSKFHETRVRSKKKFFDEIASNEPIESMEEAFRVTYFLSIVDNAISSLKSRFEQFQIYGNTFGFLFNLSKLSSLDTESLKYSCDTLETFLQHGDNYDIDAVEFFSELQLLRKSLPEGTTKPNEVLEYIKNIHICFPNTWIAYRILLTIPVTVATAERSFSKLKLIKNYLRSTMLQDSLSGLASYLSKKKVLANLDGSSIISKFALQKARRIEI</sequence>
<protein>
    <recommendedName>
        <fullName evidence="1">HAT C-terminal dimerisation domain-containing protein</fullName>
    </recommendedName>
</protein>